<gene>
    <name evidence="3" type="ORF">MLIT_44020</name>
</gene>
<evidence type="ECO:0000313" key="4">
    <source>
        <dbReference type="Proteomes" id="UP000466607"/>
    </source>
</evidence>
<feature type="domain" description="Haemophore haem-binding" evidence="2">
    <location>
        <begin position="41"/>
        <end position="116"/>
    </location>
</feature>
<feature type="signal peptide" evidence="1">
    <location>
        <begin position="1"/>
        <end position="28"/>
    </location>
</feature>
<evidence type="ECO:0000313" key="3">
    <source>
        <dbReference type="EMBL" id="BBY18810.1"/>
    </source>
</evidence>
<dbReference type="GO" id="GO:0020037">
    <property type="term" value="F:heme binding"/>
    <property type="evidence" value="ECO:0007669"/>
    <property type="project" value="InterPro"/>
</dbReference>
<accession>A0AAD1MVH8</accession>
<feature type="chain" id="PRO_5042162526" description="Haemophore haem-binding domain-containing protein" evidence="1">
    <location>
        <begin position="29"/>
        <end position="134"/>
    </location>
</feature>
<dbReference type="NCBIfam" id="TIGR04529">
    <property type="entry name" value="MTB_hemophore"/>
    <property type="match status" value="1"/>
</dbReference>
<name>A0AAD1MVH8_9MYCO</name>
<protein>
    <recommendedName>
        <fullName evidence="2">Haemophore haem-binding domain-containing protein</fullName>
    </recommendedName>
</protein>
<proteinExistence type="predicted"/>
<organism evidence="3 4">
    <name type="scientific">Mycolicibacterium litorale</name>
    <dbReference type="NCBI Taxonomy" id="758802"/>
    <lineage>
        <taxon>Bacteria</taxon>
        <taxon>Bacillati</taxon>
        <taxon>Actinomycetota</taxon>
        <taxon>Actinomycetes</taxon>
        <taxon>Mycobacteriales</taxon>
        <taxon>Mycobacteriaceae</taxon>
        <taxon>Mycolicibacterium</taxon>
    </lineage>
</organism>
<dbReference type="Pfam" id="PF16525">
    <property type="entry name" value="MHB"/>
    <property type="match status" value="1"/>
</dbReference>
<sequence>MIMKFSGNGARRGIAGVFAGCLFGGVAAATIAAPTASAAVDCSASGVANTVSSVTGSARQYLAAHPGANQVVTAAMNQPRPQAEANIRGYFTANTQEYYELRGILAPIGETQRQCNVSVLPADLASAYDQFMAG</sequence>
<dbReference type="AlphaFoldDB" id="A0AAD1MVH8"/>
<keyword evidence="1" id="KW-0732">Signal</keyword>
<dbReference type="InterPro" id="IPR032407">
    <property type="entry name" value="MHB"/>
</dbReference>
<reference evidence="3 4" key="1">
    <citation type="journal article" date="2019" name="Emerg. Microbes Infect.">
        <title>Comprehensive subspecies identification of 175 nontuberculous mycobacteria species based on 7547 genomic profiles.</title>
        <authorList>
            <person name="Matsumoto Y."/>
            <person name="Kinjo T."/>
            <person name="Motooka D."/>
            <person name="Nabeya D."/>
            <person name="Jung N."/>
            <person name="Uechi K."/>
            <person name="Horii T."/>
            <person name="Iida T."/>
            <person name="Fujita J."/>
            <person name="Nakamura S."/>
        </authorList>
    </citation>
    <scope>NUCLEOTIDE SEQUENCE [LARGE SCALE GENOMIC DNA]</scope>
    <source>
        <strain evidence="3 4">JCM 17423</strain>
    </source>
</reference>
<dbReference type="Gene3D" id="1.20.20.20">
    <property type="entry name" value="Haemophore, haem-binding domain"/>
    <property type="match status" value="1"/>
</dbReference>
<keyword evidence="4" id="KW-1185">Reference proteome</keyword>
<dbReference type="InterPro" id="IPR038378">
    <property type="entry name" value="MHB_sf"/>
</dbReference>
<dbReference type="EMBL" id="AP022586">
    <property type="protein sequence ID" value="BBY18810.1"/>
    <property type="molecule type" value="Genomic_DNA"/>
</dbReference>
<dbReference type="Proteomes" id="UP000466607">
    <property type="component" value="Chromosome"/>
</dbReference>
<evidence type="ECO:0000256" key="1">
    <source>
        <dbReference type="SAM" id="SignalP"/>
    </source>
</evidence>
<evidence type="ECO:0000259" key="2">
    <source>
        <dbReference type="Pfam" id="PF16525"/>
    </source>
</evidence>